<feature type="domain" description="Aminotransferase class V" evidence="2">
    <location>
        <begin position="88"/>
        <end position="375"/>
    </location>
</feature>
<accession>A0A157ZNT7</accession>
<comment type="caution">
    <text evidence="3">The sequence shown here is derived from an EMBL/GenBank/DDBJ whole genome shotgun (WGS) entry which is preliminary data.</text>
</comment>
<dbReference type="PANTHER" id="PTHR43092">
    <property type="entry name" value="L-CYSTEINE DESULFHYDRASE"/>
    <property type="match status" value="1"/>
</dbReference>
<dbReference type="InterPro" id="IPR015422">
    <property type="entry name" value="PyrdxlP-dep_Trfase_small"/>
</dbReference>
<dbReference type="STRING" id="1777144.AWB83_00748"/>
<dbReference type="InterPro" id="IPR000192">
    <property type="entry name" value="Aminotrans_V_dom"/>
</dbReference>
<keyword evidence="4" id="KW-1185">Reference proteome</keyword>
<protein>
    <submittedName>
        <fullName evidence="3">Aminotransferase, class V</fullName>
    </submittedName>
</protein>
<evidence type="ECO:0000313" key="3">
    <source>
        <dbReference type="EMBL" id="SAK46637.1"/>
    </source>
</evidence>
<sequence>MPDLLAYRTPEFEAALAALPPTPGTGLAADEIYWSAVRGLYRQSDELINLENGFWGAMAEPVKAMFQYWTDRVNRETTLLIRRHYVPLHDGLRERVAAAMGCAVEEIELTRNATEALLALISGYNRLAPGDTVLYSDLDYPCCKDAMEWLRERRGVTPVRLTMPEPATREAVLDAYASALRAHPRTRLVLLSHVCFATGLVLPVAELSALAKEAGADVIVDAAHSWGQLDFDVPDLNAPFAALNLHKWIGAPLGCGAIYIRKGHVASIDPYLGDRTWPADDIRARVHTGSPNFAAWLTLPAALDLHRRIGARAKEARLRALRDAWAQPAREIDDVQILTPGDASMTAGITAFRLKGHATKQACDAIVAALRERFGVFTVARTGPDAGDVVRVTPAVFSRMEDAKRLLEGIETLSRELKQAP</sequence>
<organism evidence="3 4">
    <name type="scientific">Caballeronia ptereochthonis</name>
    <dbReference type="NCBI Taxonomy" id="1777144"/>
    <lineage>
        <taxon>Bacteria</taxon>
        <taxon>Pseudomonadati</taxon>
        <taxon>Pseudomonadota</taxon>
        <taxon>Betaproteobacteria</taxon>
        <taxon>Burkholderiales</taxon>
        <taxon>Burkholderiaceae</taxon>
        <taxon>Caballeronia</taxon>
    </lineage>
</organism>
<reference evidence="3" key="1">
    <citation type="submission" date="2016-01" db="EMBL/GenBank/DDBJ databases">
        <authorList>
            <person name="Peeters C."/>
        </authorList>
    </citation>
    <scope>NUCLEOTIDE SEQUENCE [LARGE SCALE GENOMIC DNA]</scope>
    <source>
        <strain evidence="3">LMG 29326</strain>
    </source>
</reference>
<evidence type="ECO:0000256" key="1">
    <source>
        <dbReference type="ARBA" id="ARBA00022898"/>
    </source>
</evidence>
<evidence type="ECO:0000313" key="4">
    <source>
        <dbReference type="Proteomes" id="UP000054978"/>
    </source>
</evidence>
<keyword evidence="3" id="KW-0808">Transferase</keyword>
<keyword evidence="3" id="KW-0032">Aminotransferase</keyword>
<gene>
    <name evidence="3" type="ORF">AWB83_00748</name>
</gene>
<dbReference type="Pfam" id="PF00266">
    <property type="entry name" value="Aminotran_5"/>
    <property type="match status" value="1"/>
</dbReference>
<dbReference type="Proteomes" id="UP000054978">
    <property type="component" value="Unassembled WGS sequence"/>
</dbReference>
<keyword evidence="1" id="KW-0663">Pyridoxal phosphate</keyword>
<dbReference type="InterPro" id="IPR015424">
    <property type="entry name" value="PyrdxlP-dep_Trfase"/>
</dbReference>
<dbReference type="EMBL" id="FCOB02000003">
    <property type="protein sequence ID" value="SAK46637.1"/>
    <property type="molecule type" value="Genomic_DNA"/>
</dbReference>
<dbReference type="RefSeq" id="WP_087042922.1">
    <property type="nucleotide sequence ID" value="NZ_FCOB02000003.1"/>
</dbReference>
<proteinExistence type="predicted"/>
<dbReference type="Gene3D" id="3.90.1150.10">
    <property type="entry name" value="Aspartate Aminotransferase, domain 1"/>
    <property type="match status" value="1"/>
</dbReference>
<evidence type="ECO:0000259" key="2">
    <source>
        <dbReference type="Pfam" id="PF00266"/>
    </source>
</evidence>
<dbReference type="InterPro" id="IPR015421">
    <property type="entry name" value="PyrdxlP-dep_Trfase_major"/>
</dbReference>
<dbReference type="GO" id="GO:0008483">
    <property type="term" value="F:transaminase activity"/>
    <property type="evidence" value="ECO:0007669"/>
    <property type="project" value="UniProtKB-KW"/>
</dbReference>
<dbReference type="Gene3D" id="3.40.640.10">
    <property type="entry name" value="Type I PLP-dependent aspartate aminotransferase-like (Major domain)"/>
    <property type="match status" value="1"/>
</dbReference>
<dbReference type="AlphaFoldDB" id="A0A157ZNT7"/>
<dbReference type="SUPFAM" id="SSF53383">
    <property type="entry name" value="PLP-dependent transferases"/>
    <property type="match status" value="1"/>
</dbReference>
<dbReference type="PANTHER" id="PTHR43092:SF6">
    <property type="entry name" value="BLR1280 PROTEIN"/>
    <property type="match status" value="1"/>
</dbReference>
<dbReference type="OrthoDB" id="9764293at2"/>
<name>A0A157ZNT7_9BURK</name>